<accession>A0A562V9M4</accession>
<comment type="caution">
    <text evidence="5">The sequence shown here is derived from an EMBL/GenBank/DDBJ whole genome shotgun (WGS) entry which is preliminary data.</text>
</comment>
<feature type="chain" id="PRO_5039567919" evidence="4">
    <location>
        <begin position="28"/>
        <end position="444"/>
    </location>
</feature>
<dbReference type="SUPFAM" id="SSF53850">
    <property type="entry name" value="Periplasmic binding protein-like II"/>
    <property type="match status" value="1"/>
</dbReference>
<evidence type="ECO:0000313" key="5">
    <source>
        <dbReference type="EMBL" id="TWJ14584.1"/>
    </source>
</evidence>
<gene>
    <name evidence="5" type="ORF">LX16_0269</name>
</gene>
<dbReference type="CDD" id="cd13585">
    <property type="entry name" value="PBP2_TMBP_like"/>
    <property type="match status" value="1"/>
</dbReference>
<reference evidence="5 6" key="1">
    <citation type="journal article" date="2013" name="Stand. Genomic Sci.">
        <title>Genomic Encyclopedia of Type Strains, Phase I: The one thousand microbial genomes (KMG-I) project.</title>
        <authorList>
            <person name="Kyrpides N.C."/>
            <person name="Woyke T."/>
            <person name="Eisen J.A."/>
            <person name="Garrity G."/>
            <person name="Lilburn T.G."/>
            <person name="Beck B.J."/>
            <person name="Whitman W.B."/>
            <person name="Hugenholtz P."/>
            <person name="Klenk H.P."/>
        </authorList>
    </citation>
    <scope>NUCLEOTIDE SEQUENCE [LARGE SCALE GENOMIC DNA]</scope>
    <source>
        <strain evidence="5 6">DSM 45044</strain>
    </source>
</reference>
<dbReference type="PROSITE" id="PS51257">
    <property type="entry name" value="PROKAR_LIPOPROTEIN"/>
    <property type="match status" value="1"/>
</dbReference>
<evidence type="ECO:0000256" key="2">
    <source>
        <dbReference type="ARBA" id="ARBA00022448"/>
    </source>
</evidence>
<dbReference type="PANTHER" id="PTHR30061:SF50">
    <property type="entry name" value="MALTOSE_MALTODEXTRIN-BINDING PERIPLASMIC PROTEIN"/>
    <property type="match status" value="1"/>
</dbReference>
<keyword evidence="2" id="KW-0813">Transport</keyword>
<dbReference type="OrthoDB" id="3225049at2"/>
<keyword evidence="3 4" id="KW-0732">Signal</keyword>
<dbReference type="Proteomes" id="UP000321617">
    <property type="component" value="Unassembled WGS sequence"/>
</dbReference>
<evidence type="ECO:0000313" key="6">
    <source>
        <dbReference type="Proteomes" id="UP000321617"/>
    </source>
</evidence>
<dbReference type="AlphaFoldDB" id="A0A562V9M4"/>
<keyword evidence="5" id="KW-0762">Sugar transport</keyword>
<evidence type="ECO:0000256" key="1">
    <source>
        <dbReference type="ARBA" id="ARBA00008520"/>
    </source>
</evidence>
<protein>
    <submittedName>
        <fullName evidence="5">Multiple sugar transport system substrate-binding protein</fullName>
    </submittedName>
</protein>
<proteinExistence type="inferred from homology"/>
<evidence type="ECO:0000256" key="3">
    <source>
        <dbReference type="ARBA" id="ARBA00022729"/>
    </source>
</evidence>
<organism evidence="5 6">
    <name type="scientific">Stackebrandtia albiflava</name>
    <dbReference type="NCBI Taxonomy" id="406432"/>
    <lineage>
        <taxon>Bacteria</taxon>
        <taxon>Bacillati</taxon>
        <taxon>Actinomycetota</taxon>
        <taxon>Actinomycetes</taxon>
        <taxon>Glycomycetales</taxon>
        <taxon>Glycomycetaceae</taxon>
        <taxon>Stackebrandtia</taxon>
    </lineage>
</organism>
<dbReference type="GO" id="GO:0055052">
    <property type="term" value="C:ATP-binding cassette (ABC) transporter complex, substrate-binding subunit-containing"/>
    <property type="evidence" value="ECO:0007669"/>
    <property type="project" value="TreeGrafter"/>
</dbReference>
<feature type="signal peptide" evidence="4">
    <location>
        <begin position="1"/>
        <end position="27"/>
    </location>
</feature>
<dbReference type="PANTHER" id="PTHR30061">
    <property type="entry name" value="MALTOSE-BINDING PERIPLASMIC PROTEIN"/>
    <property type="match status" value="1"/>
</dbReference>
<keyword evidence="6" id="KW-1185">Reference proteome</keyword>
<sequence length="444" mass="47460">MFRGRPRTRFVTTALAAVLIGATAACGGGPVEAEQDPNAALDIWIRKPPDSPTAQTARDLAAAFTEETGIPTEVTAIFEDFETKLQQAASQQDLPDIVINDTAQLSTMAGQGIVREIDPADIEGGDTLTPRSWDATRTYDGKTYAVPFSAQSFALFVRKDWREAVGAEIPTDWDELQALAEDFTTEDPDGNGEDDTYGYVVPGSTKRGYTAWYYSSFLWSAGGDFVTASGDGLAPAIDSEASVSALRWFQDSMCDGTVVPDAVTLETSQAHPLFESGVAGIYFTGPYMMSRFDENLGADKYEIVALPAGPGGTSSVLAEGENVYLMAGSANEAGQERFAEFAVSVTGQTIGMAGDTAGNIVRLPVNTEVAIGDVRTDERWRIFDEVYRESGRYVPTVPEWTPLLQASAESFNTILADCGVDVATELGALATTMAEELEKQGATG</sequence>
<dbReference type="RefSeq" id="WP_147131843.1">
    <property type="nucleotide sequence ID" value="NZ_BAABIJ010000001.1"/>
</dbReference>
<dbReference type="GO" id="GO:1901982">
    <property type="term" value="F:maltose binding"/>
    <property type="evidence" value="ECO:0007669"/>
    <property type="project" value="TreeGrafter"/>
</dbReference>
<evidence type="ECO:0000256" key="4">
    <source>
        <dbReference type="SAM" id="SignalP"/>
    </source>
</evidence>
<dbReference type="GO" id="GO:0042956">
    <property type="term" value="P:maltodextrin transmembrane transport"/>
    <property type="evidence" value="ECO:0007669"/>
    <property type="project" value="TreeGrafter"/>
</dbReference>
<dbReference type="Pfam" id="PF01547">
    <property type="entry name" value="SBP_bac_1"/>
    <property type="match status" value="1"/>
</dbReference>
<dbReference type="EMBL" id="VLLL01000005">
    <property type="protein sequence ID" value="TWJ14584.1"/>
    <property type="molecule type" value="Genomic_DNA"/>
</dbReference>
<dbReference type="InterPro" id="IPR006059">
    <property type="entry name" value="SBP"/>
</dbReference>
<name>A0A562V9M4_9ACTN</name>
<dbReference type="GO" id="GO:0015768">
    <property type="term" value="P:maltose transport"/>
    <property type="evidence" value="ECO:0007669"/>
    <property type="project" value="TreeGrafter"/>
</dbReference>
<dbReference type="Gene3D" id="3.40.190.10">
    <property type="entry name" value="Periplasmic binding protein-like II"/>
    <property type="match status" value="1"/>
</dbReference>
<comment type="similarity">
    <text evidence="1">Belongs to the bacterial solute-binding protein 1 family.</text>
</comment>